<dbReference type="RefSeq" id="WP_382166101.1">
    <property type="nucleotide sequence ID" value="NZ_JBHTBR010000002.1"/>
</dbReference>
<comment type="caution">
    <text evidence="1">The sequence shown here is derived from an EMBL/GenBank/DDBJ whole genome shotgun (WGS) entry which is preliminary data.</text>
</comment>
<accession>A0ABW2IJ55</accession>
<dbReference type="EMBL" id="JBHTBR010000002">
    <property type="protein sequence ID" value="MFC7290896.1"/>
    <property type="molecule type" value="Genomic_DNA"/>
</dbReference>
<dbReference type="Proteomes" id="UP001596492">
    <property type="component" value="Unassembled WGS sequence"/>
</dbReference>
<sequence>MSFDRKLTLGVVFAIGMQLVAALVWTGAAAERLKSVEGQLVAQRPIGERLARLEAEMSAARRQLDRIEAKVSAHE</sequence>
<gene>
    <name evidence="1" type="ORF">ACFQS8_04665</name>
</gene>
<evidence type="ECO:0000313" key="1">
    <source>
        <dbReference type="EMBL" id="MFC7290896.1"/>
    </source>
</evidence>
<proteinExistence type="predicted"/>
<reference evidence="2" key="1">
    <citation type="journal article" date="2019" name="Int. J. Syst. Evol. Microbiol.">
        <title>The Global Catalogue of Microorganisms (GCM) 10K type strain sequencing project: providing services to taxonomists for standard genome sequencing and annotation.</title>
        <authorList>
            <consortium name="The Broad Institute Genomics Platform"/>
            <consortium name="The Broad Institute Genome Sequencing Center for Infectious Disease"/>
            <person name="Wu L."/>
            <person name="Ma J."/>
        </authorList>
    </citation>
    <scope>NUCLEOTIDE SEQUENCE [LARGE SCALE GENOMIC DNA]</scope>
    <source>
        <strain evidence="2">CCUG 51308</strain>
    </source>
</reference>
<evidence type="ECO:0000313" key="2">
    <source>
        <dbReference type="Proteomes" id="UP001596492"/>
    </source>
</evidence>
<keyword evidence="2" id="KW-1185">Reference proteome</keyword>
<organism evidence="1 2">
    <name type="scientific">Hirschia litorea</name>
    <dbReference type="NCBI Taxonomy" id="1199156"/>
    <lineage>
        <taxon>Bacteria</taxon>
        <taxon>Pseudomonadati</taxon>
        <taxon>Pseudomonadota</taxon>
        <taxon>Alphaproteobacteria</taxon>
        <taxon>Hyphomonadales</taxon>
        <taxon>Hyphomonadaceae</taxon>
        <taxon>Hirschia</taxon>
    </lineage>
</organism>
<name>A0ABW2IJ55_9PROT</name>
<protein>
    <submittedName>
        <fullName evidence="1">Uncharacterized protein</fullName>
    </submittedName>
</protein>